<protein>
    <submittedName>
        <fullName evidence="7">Glycine betaine ABC transporter substrate-binding protein</fullName>
    </submittedName>
</protein>
<keyword evidence="2" id="KW-0813">Transport</keyword>
<evidence type="ECO:0000256" key="3">
    <source>
        <dbReference type="ARBA" id="ARBA00022475"/>
    </source>
</evidence>
<evidence type="ECO:0000256" key="4">
    <source>
        <dbReference type="ARBA" id="ARBA00023136"/>
    </source>
</evidence>
<keyword evidence="4" id="KW-0472">Membrane</keyword>
<dbReference type="Gene3D" id="3.10.105.10">
    <property type="entry name" value="Dipeptide-binding Protein, Domain 3"/>
    <property type="match status" value="2"/>
</dbReference>
<evidence type="ECO:0000256" key="5">
    <source>
        <dbReference type="SAM" id="SignalP"/>
    </source>
</evidence>
<dbReference type="InterPro" id="IPR007210">
    <property type="entry name" value="ABC_Gly_betaine_transp_sub-bd"/>
</dbReference>
<organism evidence="7 8">
    <name type="scientific">Geotoga petraea</name>
    <dbReference type="NCBI Taxonomy" id="28234"/>
    <lineage>
        <taxon>Bacteria</taxon>
        <taxon>Thermotogati</taxon>
        <taxon>Thermotogota</taxon>
        <taxon>Thermotogae</taxon>
        <taxon>Petrotogales</taxon>
        <taxon>Petrotogaceae</taxon>
        <taxon>Geotoga</taxon>
    </lineage>
</organism>
<dbReference type="GO" id="GO:0015871">
    <property type="term" value="P:choline transport"/>
    <property type="evidence" value="ECO:0007669"/>
    <property type="project" value="TreeGrafter"/>
</dbReference>
<dbReference type="GO" id="GO:0005275">
    <property type="term" value="F:amine transmembrane transporter activity"/>
    <property type="evidence" value="ECO:0007669"/>
    <property type="project" value="TreeGrafter"/>
</dbReference>
<dbReference type="PANTHER" id="PTHR47737">
    <property type="entry name" value="GLYCINE BETAINE/PROLINE BETAINE TRANSPORT SYSTEM PERMEASE PROTEIN PROW"/>
    <property type="match status" value="1"/>
</dbReference>
<dbReference type="RefSeq" id="WP_135402694.1">
    <property type="nucleotide sequence ID" value="NZ_SRME01000002.1"/>
</dbReference>
<evidence type="ECO:0000256" key="2">
    <source>
        <dbReference type="ARBA" id="ARBA00022448"/>
    </source>
</evidence>
<dbReference type="Gene3D" id="3.40.190.100">
    <property type="entry name" value="Glycine betaine-binding periplasmic protein, domain 2"/>
    <property type="match status" value="1"/>
</dbReference>
<gene>
    <name evidence="7" type="ORF">E4650_03990</name>
</gene>
<sequence length="277" mass="30889">MKKLLVLLSVLVLSIAIFAAGTVKIAYVNWAEGIAMTNLAKVILEDEMGYEVEDTMADPGLVYASLAQGDQDVFMDGWLPITHESYMNQFGDELTDLGYNFKGARIGLVVPTYVNIDSITELNSVKEKFDSQIVGIDSGAGIMAATERAIDAYDLELELRESSGPVMTATLADAIDNDEWVVVTGWSPHWMFARFDVKFLEDPEGVYGAVENIHSIARRNFIIDMPEVAQFFTHFFMTESELGSLMGVIADSNNPEEAARQWKEEHMDIVEKWIPNK</sequence>
<dbReference type="CDD" id="cd13639">
    <property type="entry name" value="PBP2_OpuAC_like"/>
    <property type="match status" value="1"/>
</dbReference>
<keyword evidence="5" id="KW-0732">Signal</keyword>
<feature type="domain" description="ABC-type glycine betaine transport system substrate-binding" evidence="6">
    <location>
        <begin position="22"/>
        <end position="263"/>
    </location>
</feature>
<dbReference type="Pfam" id="PF04069">
    <property type="entry name" value="OpuAC"/>
    <property type="match status" value="1"/>
</dbReference>
<evidence type="ECO:0000313" key="8">
    <source>
        <dbReference type="Proteomes" id="UP000297288"/>
    </source>
</evidence>
<feature type="signal peptide" evidence="5">
    <location>
        <begin position="1"/>
        <end position="19"/>
    </location>
</feature>
<dbReference type="OrthoDB" id="9787902at2"/>
<reference evidence="7 8" key="1">
    <citation type="submission" date="2019-04" db="EMBL/GenBank/DDBJ databases">
        <title>Draft genome sequence data and analysis of a Fermenting Bacterium, Geotoga petraea strain HO-Geo1, isolated from heavy-oil petroleum reservoir in Russia.</title>
        <authorList>
            <person name="Grouzdev D.S."/>
            <person name="Semenova E.M."/>
            <person name="Sokolova D.S."/>
            <person name="Tourova T.P."/>
            <person name="Poltaraus A.B."/>
            <person name="Nazina T.N."/>
        </authorList>
    </citation>
    <scope>NUCLEOTIDE SEQUENCE [LARGE SCALE GENOMIC DNA]</scope>
    <source>
        <strain evidence="7 8">HO-Geo1</strain>
    </source>
</reference>
<accession>A0A4Z0W4G9</accession>
<dbReference type="Proteomes" id="UP000297288">
    <property type="component" value="Unassembled WGS sequence"/>
</dbReference>
<dbReference type="GO" id="GO:0031460">
    <property type="term" value="P:glycine betaine transport"/>
    <property type="evidence" value="ECO:0007669"/>
    <property type="project" value="TreeGrafter"/>
</dbReference>
<proteinExistence type="predicted"/>
<comment type="caution">
    <text evidence="7">The sequence shown here is derived from an EMBL/GenBank/DDBJ whole genome shotgun (WGS) entry which is preliminary data.</text>
</comment>
<dbReference type="EMBL" id="SRME01000002">
    <property type="protein sequence ID" value="TGG88208.1"/>
    <property type="molecule type" value="Genomic_DNA"/>
</dbReference>
<dbReference type="GO" id="GO:0043190">
    <property type="term" value="C:ATP-binding cassette (ABC) transporter complex"/>
    <property type="evidence" value="ECO:0007669"/>
    <property type="project" value="InterPro"/>
</dbReference>
<name>A0A4Z0W4G9_9BACT</name>
<feature type="chain" id="PRO_5021276954" evidence="5">
    <location>
        <begin position="20"/>
        <end position="277"/>
    </location>
</feature>
<dbReference type="PANTHER" id="PTHR47737:SF1">
    <property type="entry name" value="GLYCINE BETAINE_PROLINE BETAINE TRANSPORT SYSTEM PERMEASE PROTEIN PROW"/>
    <property type="match status" value="1"/>
</dbReference>
<comment type="subcellular location">
    <subcellularLocation>
        <location evidence="1">Cell membrane</location>
    </subcellularLocation>
</comment>
<evidence type="ECO:0000313" key="7">
    <source>
        <dbReference type="EMBL" id="TGG88208.1"/>
    </source>
</evidence>
<evidence type="ECO:0000256" key="1">
    <source>
        <dbReference type="ARBA" id="ARBA00004236"/>
    </source>
</evidence>
<dbReference type="SUPFAM" id="SSF53850">
    <property type="entry name" value="Periplasmic binding protein-like II"/>
    <property type="match status" value="1"/>
</dbReference>
<dbReference type="GO" id="GO:0015226">
    <property type="term" value="F:carnitine transmembrane transporter activity"/>
    <property type="evidence" value="ECO:0007669"/>
    <property type="project" value="TreeGrafter"/>
</dbReference>
<dbReference type="AlphaFoldDB" id="A0A4Z0W4G9"/>
<keyword evidence="3" id="KW-1003">Cell membrane</keyword>
<evidence type="ECO:0000259" key="6">
    <source>
        <dbReference type="Pfam" id="PF04069"/>
    </source>
</evidence>